<evidence type="ECO:0000313" key="1">
    <source>
        <dbReference type="EMBL" id="MCY1142189.1"/>
    </source>
</evidence>
<organism evidence="1 2">
    <name type="scientific">Paractinoplanes pyxinae</name>
    <dbReference type="NCBI Taxonomy" id="2997416"/>
    <lineage>
        <taxon>Bacteria</taxon>
        <taxon>Bacillati</taxon>
        <taxon>Actinomycetota</taxon>
        <taxon>Actinomycetes</taxon>
        <taxon>Micromonosporales</taxon>
        <taxon>Micromonosporaceae</taxon>
        <taxon>Paractinoplanes</taxon>
    </lineage>
</organism>
<dbReference type="PANTHER" id="PTHR45088:SF1">
    <property type="entry name" value="OS04G0476000 PROTEIN"/>
    <property type="match status" value="1"/>
</dbReference>
<dbReference type="InterPro" id="IPR053301">
    <property type="entry name" value="F-box_motif"/>
</dbReference>
<dbReference type="SUPFAM" id="SSF81901">
    <property type="entry name" value="HCP-like"/>
    <property type="match status" value="1"/>
</dbReference>
<dbReference type="RefSeq" id="WP_267566612.1">
    <property type="nucleotide sequence ID" value="NZ_JAPNTZ010000011.1"/>
</dbReference>
<proteinExistence type="predicted"/>
<dbReference type="PANTHER" id="PTHR45088">
    <property type="entry name" value="OSJNBA0022H21.17 PROTEIN"/>
    <property type="match status" value="1"/>
</dbReference>
<dbReference type="Gene3D" id="1.25.40.10">
    <property type="entry name" value="Tetratricopeptide repeat domain"/>
    <property type="match status" value="2"/>
</dbReference>
<keyword evidence="2" id="KW-1185">Reference proteome</keyword>
<dbReference type="InterPro" id="IPR011990">
    <property type="entry name" value="TPR-like_helical_dom_sf"/>
</dbReference>
<dbReference type="Proteomes" id="UP001151002">
    <property type="component" value="Unassembled WGS sequence"/>
</dbReference>
<dbReference type="SMART" id="SM00671">
    <property type="entry name" value="SEL1"/>
    <property type="match status" value="4"/>
</dbReference>
<comment type="caution">
    <text evidence="1">The sequence shown here is derived from an EMBL/GenBank/DDBJ whole genome shotgun (WGS) entry which is preliminary data.</text>
</comment>
<evidence type="ECO:0000313" key="2">
    <source>
        <dbReference type="Proteomes" id="UP001151002"/>
    </source>
</evidence>
<accession>A0ABT4B6P9</accession>
<dbReference type="EMBL" id="JAPNTZ010000011">
    <property type="protein sequence ID" value="MCY1142189.1"/>
    <property type="molecule type" value="Genomic_DNA"/>
</dbReference>
<sequence>MTVATSRDHASGRLGASALDEILSPAEQQGWLASAASDGFGDDVREDNAQVRRANRVRFDRLAADSRLAAVLPAVRRYLAWTMPAPQRTEFSRWSVSAAPDTNKNSYPRMMTVTVHSLETLFVHAPVDQQHRTIFSLNVDRATMLRHWPNPAEAFEAAFVDDRGYAVRPGVLRLEVEGARNFLRLLEVDGVVEAARRLNLDMMRKGPCLQWKSHSFGLADLLFGTTGESGTDGDDNYGLLRSAERARDEGDLAVAGGLYQRAALRGSAEAYAQLGFILHDMGDTAYAETAYRNAADAGHGLGWYGLAALRLEAGDTERAESLYRQAADAGHAGALIDIGALQWQRGEKDLAEANFRVAAKARFPNAEAALGEVAADRGDRAAAVKHFDRAIKWGSTSALIGLGLLLENEGDLTGAEARYLEAAEAGNTYGFINLAVLAVRRQDDERAQDYCRAATDAGHLEPYAELVRILHDEGLYHLAGAALSSETGEAV</sequence>
<gene>
    <name evidence="1" type="ORF">OWR29_29695</name>
</gene>
<reference evidence="1" key="1">
    <citation type="submission" date="2022-11" db="EMBL/GenBank/DDBJ databases">
        <authorList>
            <person name="Somphong A."/>
            <person name="Phongsopitanun W."/>
        </authorList>
    </citation>
    <scope>NUCLEOTIDE SEQUENCE</scope>
    <source>
        <strain evidence="1">Pm04-4</strain>
    </source>
</reference>
<name>A0ABT4B6P9_9ACTN</name>
<dbReference type="InterPro" id="IPR006597">
    <property type="entry name" value="Sel1-like"/>
</dbReference>
<protein>
    <submittedName>
        <fullName evidence="1">Uncharacterized protein</fullName>
    </submittedName>
</protein>